<dbReference type="Proteomes" id="UP000077412">
    <property type="component" value="Chromosome"/>
</dbReference>
<dbReference type="Gene3D" id="3.30.360.10">
    <property type="entry name" value="Dihydrodipicolinate Reductase, domain 2"/>
    <property type="match status" value="1"/>
</dbReference>
<dbReference type="InterPro" id="IPR000683">
    <property type="entry name" value="Gfo/Idh/MocA-like_OxRdtase_N"/>
</dbReference>
<gene>
    <name evidence="4" type="ORF">ABE41_018870</name>
</gene>
<evidence type="ECO:0000313" key="5">
    <source>
        <dbReference type="Proteomes" id="UP000077412"/>
    </source>
</evidence>
<sequence>MKPIKIGVIGASWFADLWYLPVLNMHPQAELTAICSENGNNARLMAKKYGIAKSYTSYEQMIDNENLDGVCIITPNCTHADIILTAAKRGLHIICEKPLALNTEESTRIIEGVHSSIIHAVNFTYRENPAVKQMKNELREKRIGNILEADFEYTGDYGIQSSPGWRGDIQLGGEGGVLADLGSHLIDLAHYLFDGPIHPLSASYQIVKRDTNDKEKAPDSVFFTAMLPNNAISSFQTSWVRYQGGRGQTIKINVYGDNGKMEMLSTEFGIQLSVQNGTNKTHTWNEKEESGEGNFRPWRLTSRNEIWKWVDRILDPSRVIKQPDFYDGHLVQLVMDRILHNDR</sequence>
<dbReference type="InterPro" id="IPR050463">
    <property type="entry name" value="Gfo/Idh/MocA_oxidrdct_glycsds"/>
</dbReference>
<dbReference type="STRING" id="255247.ABE41_018870"/>
<dbReference type="PANTHER" id="PTHR43818:SF11">
    <property type="entry name" value="BCDNA.GH03377"/>
    <property type="match status" value="1"/>
</dbReference>
<dbReference type="Pfam" id="PF01408">
    <property type="entry name" value="GFO_IDH_MocA"/>
    <property type="match status" value="1"/>
</dbReference>
<dbReference type="SUPFAM" id="SSF51735">
    <property type="entry name" value="NAD(P)-binding Rossmann-fold domains"/>
    <property type="match status" value="1"/>
</dbReference>
<dbReference type="Gene3D" id="3.40.50.720">
    <property type="entry name" value="NAD(P)-binding Rossmann-like Domain"/>
    <property type="match status" value="1"/>
</dbReference>
<feature type="domain" description="GFO/IDH/MocA-like oxidoreductase" evidence="3">
    <location>
        <begin position="132"/>
        <end position="261"/>
    </location>
</feature>
<evidence type="ECO:0000256" key="1">
    <source>
        <dbReference type="ARBA" id="ARBA00023002"/>
    </source>
</evidence>
<evidence type="ECO:0008006" key="6">
    <source>
        <dbReference type="Google" id="ProtNLM"/>
    </source>
</evidence>
<dbReference type="EMBL" id="CP016761">
    <property type="protein sequence ID" value="ANX14080.1"/>
    <property type="molecule type" value="Genomic_DNA"/>
</dbReference>
<protein>
    <recommendedName>
        <fullName evidence="6">Oxidoreductase</fullName>
    </recommendedName>
</protein>
<keyword evidence="5" id="KW-1185">Reference proteome</keyword>
<evidence type="ECO:0000259" key="2">
    <source>
        <dbReference type="Pfam" id="PF01408"/>
    </source>
</evidence>
<dbReference type="GO" id="GO:0016491">
    <property type="term" value="F:oxidoreductase activity"/>
    <property type="evidence" value="ECO:0007669"/>
    <property type="project" value="UniProtKB-KW"/>
</dbReference>
<dbReference type="RefSeq" id="WP_066293797.1">
    <property type="nucleotide sequence ID" value="NZ_CP016761.1"/>
</dbReference>
<dbReference type="KEGG" id="far:ABE41_018870"/>
<name>A0A1B1Z9G1_9BACL</name>
<proteinExistence type="predicted"/>
<reference evidence="4 5" key="1">
    <citation type="submission" date="2016-08" db="EMBL/GenBank/DDBJ databases">
        <title>Complete genome sequence of Fictibacillus arsenicus G25-54, a strain with toxicity to nematodes and a potential arsenic-resistance activity.</title>
        <authorList>
            <person name="Zheng Z."/>
        </authorList>
    </citation>
    <scope>NUCLEOTIDE SEQUENCE [LARGE SCALE GENOMIC DNA]</scope>
    <source>
        <strain evidence="4 5">G25-54</strain>
    </source>
</reference>
<organism evidence="4 5">
    <name type="scientific">Fictibacillus arsenicus</name>
    <dbReference type="NCBI Taxonomy" id="255247"/>
    <lineage>
        <taxon>Bacteria</taxon>
        <taxon>Bacillati</taxon>
        <taxon>Bacillota</taxon>
        <taxon>Bacilli</taxon>
        <taxon>Bacillales</taxon>
        <taxon>Fictibacillaceae</taxon>
        <taxon>Fictibacillus</taxon>
    </lineage>
</organism>
<dbReference type="InterPro" id="IPR055170">
    <property type="entry name" value="GFO_IDH_MocA-like_dom"/>
</dbReference>
<dbReference type="AlphaFoldDB" id="A0A1B1Z9G1"/>
<evidence type="ECO:0000259" key="3">
    <source>
        <dbReference type="Pfam" id="PF22725"/>
    </source>
</evidence>
<accession>A0A1B1Z9G1</accession>
<dbReference type="PANTHER" id="PTHR43818">
    <property type="entry name" value="BCDNA.GH03377"/>
    <property type="match status" value="1"/>
</dbReference>
<feature type="domain" description="Gfo/Idh/MocA-like oxidoreductase N-terminal" evidence="2">
    <location>
        <begin position="4"/>
        <end position="111"/>
    </location>
</feature>
<evidence type="ECO:0000313" key="4">
    <source>
        <dbReference type="EMBL" id="ANX14080.1"/>
    </source>
</evidence>
<dbReference type="OrthoDB" id="9815825at2"/>
<dbReference type="GO" id="GO:0000166">
    <property type="term" value="F:nucleotide binding"/>
    <property type="evidence" value="ECO:0007669"/>
    <property type="project" value="InterPro"/>
</dbReference>
<dbReference type="InterPro" id="IPR036291">
    <property type="entry name" value="NAD(P)-bd_dom_sf"/>
</dbReference>
<dbReference type="Pfam" id="PF22725">
    <property type="entry name" value="GFO_IDH_MocA_C3"/>
    <property type="match status" value="1"/>
</dbReference>
<dbReference type="SUPFAM" id="SSF55347">
    <property type="entry name" value="Glyceraldehyde-3-phosphate dehydrogenase-like, C-terminal domain"/>
    <property type="match status" value="1"/>
</dbReference>
<keyword evidence="1" id="KW-0560">Oxidoreductase</keyword>